<evidence type="ECO:0000313" key="3">
    <source>
        <dbReference type="Proteomes" id="UP001235712"/>
    </source>
</evidence>
<keyword evidence="3" id="KW-1185">Reference proteome</keyword>
<name>A0ABT9P4X7_9ACTN</name>
<organism evidence="2 3">
    <name type="scientific">Kineosporia succinea</name>
    <dbReference type="NCBI Taxonomy" id="84632"/>
    <lineage>
        <taxon>Bacteria</taxon>
        <taxon>Bacillati</taxon>
        <taxon>Actinomycetota</taxon>
        <taxon>Actinomycetes</taxon>
        <taxon>Kineosporiales</taxon>
        <taxon>Kineosporiaceae</taxon>
        <taxon>Kineosporia</taxon>
    </lineage>
</organism>
<dbReference type="InterPro" id="IPR034904">
    <property type="entry name" value="FSCA_dom_sf"/>
</dbReference>
<gene>
    <name evidence="2" type="ORF">J2S57_003498</name>
</gene>
<sequence>MSRGDEVWSALGAVRDPELDEPITDLKFVTEVEISGGDVRVRLRLPTYFCAPNFAYLMVADAHDVLTSLDWTHHVTVRLDDHFASEEINGGVAADAGFSGSFPGQAEGELEQLRNTFRRKAHTACLERSCRSLLEEGWEIEGLTRAHLSDLPSGSATESLLRRRADLGLTADPQAPLLVNDDGTPVDDVPRRLRYARTVRVSIDGNGIFCRGLLETRYGTADIEGTFSGIEVRKAS</sequence>
<dbReference type="Gene3D" id="3.30.300.130">
    <property type="entry name" value="Fe-S cluster assembly (FSCA)"/>
    <property type="match status" value="1"/>
</dbReference>
<dbReference type="Proteomes" id="UP001235712">
    <property type="component" value="Unassembled WGS sequence"/>
</dbReference>
<dbReference type="EMBL" id="JAUSQZ010000001">
    <property type="protein sequence ID" value="MDP9827749.1"/>
    <property type="molecule type" value="Genomic_DNA"/>
</dbReference>
<reference evidence="2 3" key="1">
    <citation type="submission" date="2023-07" db="EMBL/GenBank/DDBJ databases">
        <title>Sequencing the genomes of 1000 actinobacteria strains.</title>
        <authorList>
            <person name="Klenk H.-P."/>
        </authorList>
    </citation>
    <scope>NUCLEOTIDE SEQUENCE [LARGE SCALE GENOMIC DNA]</scope>
    <source>
        <strain evidence="2 3">DSM 44388</strain>
    </source>
</reference>
<dbReference type="SUPFAM" id="SSF117916">
    <property type="entry name" value="Fe-S cluster assembly (FSCA) domain-like"/>
    <property type="match status" value="1"/>
</dbReference>
<proteinExistence type="predicted"/>
<evidence type="ECO:0000259" key="1">
    <source>
        <dbReference type="Pfam" id="PF01883"/>
    </source>
</evidence>
<dbReference type="RefSeq" id="WP_307244199.1">
    <property type="nucleotide sequence ID" value="NZ_JAUSQZ010000001.1"/>
</dbReference>
<evidence type="ECO:0000313" key="2">
    <source>
        <dbReference type="EMBL" id="MDP9827749.1"/>
    </source>
</evidence>
<feature type="domain" description="MIP18 family-like" evidence="1">
    <location>
        <begin position="5"/>
        <end position="77"/>
    </location>
</feature>
<comment type="caution">
    <text evidence="2">The sequence shown here is derived from an EMBL/GenBank/DDBJ whole genome shotgun (WGS) entry which is preliminary data.</text>
</comment>
<protein>
    <submittedName>
        <fullName evidence="2">Metal-sulfur cluster biosynthetic enzyme</fullName>
    </submittedName>
</protein>
<dbReference type="Pfam" id="PF01883">
    <property type="entry name" value="FeS_assembly_P"/>
    <property type="match status" value="1"/>
</dbReference>
<dbReference type="InterPro" id="IPR002744">
    <property type="entry name" value="MIP18-like"/>
</dbReference>
<accession>A0ABT9P4X7</accession>